<evidence type="ECO:0000313" key="6">
    <source>
        <dbReference type="Proteomes" id="UP001595617"/>
    </source>
</evidence>
<sequence length="446" mass="48349">MSQRVLLILLSVSIWALSGVLSATNIVTNLRLWRAPDHTRLVLDLTKPADHRVFTLTNPSRVVVDLEDANLFTALDALELTDSGVGSVRAAQRENGGLRVVLDLTEALSPRSFVLPPNEQYGHRLVIDLQREDDASTTVQAAREVRQAQTGGQRDIIIAIDAGHGGEDPGAIGRSRTFEKNVVLAIARELEALVEATPGYTPFMVRTGDYYISLVRRRQLAREANADFFVSVHADAFTSPQPSGASVYALSDRGATSTMASYLAESENAADTIGGVGGVNLESMDAVVRSVIVDLAMTHSMQEGLTVGSSVLGQLRSITRLHKPQVEQAGFAVLRSPDVPSILVETGFMSNAADERNLGSQAYRRRLAQAIFNGIKGHFDAHPPPNTWVYAQRANSQTFSSYTVRSGDTLSGIAARHRVSLSRLREINNMNSDIIRVGQVLRVPSG</sequence>
<dbReference type="CDD" id="cd02696">
    <property type="entry name" value="MurNAc-LAA"/>
    <property type="match status" value="1"/>
</dbReference>
<dbReference type="Pfam" id="PF01476">
    <property type="entry name" value="LysM"/>
    <property type="match status" value="1"/>
</dbReference>
<name>A0ABV8A0K6_9GAMM</name>
<dbReference type="Proteomes" id="UP001595617">
    <property type="component" value="Unassembled WGS sequence"/>
</dbReference>
<evidence type="ECO:0000256" key="3">
    <source>
        <dbReference type="ARBA" id="ARBA00022801"/>
    </source>
</evidence>
<dbReference type="PANTHER" id="PTHR30404:SF0">
    <property type="entry name" value="N-ACETYLMURAMOYL-L-ALANINE AMIDASE AMIC"/>
    <property type="match status" value="1"/>
</dbReference>
<gene>
    <name evidence="5" type="ORF">ACFOOG_13805</name>
</gene>
<dbReference type="EC" id="3.5.1.28" evidence="2"/>
<feature type="domain" description="LysM" evidence="4">
    <location>
        <begin position="400"/>
        <end position="443"/>
    </location>
</feature>
<comment type="catalytic activity">
    <reaction evidence="1">
        <text>Hydrolyzes the link between N-acetylmuramoyl residues and L-amino acid residues in certain cell-wall glycopeptides.</text>
        <dbReference type="EC" id="3.5.1.28"/>
    </reaction>
</comment>
<organism evidence="5 6">
    <name type="scientific">Saccharospirillum mangrovi</name>
    <dbReference type="NCBI Taxonomy" id="2161747"/>
    <lineage>
        <taxon>Bacteria</taxon>
        <taxon>Pseudomonadati</taxon>
        <taxon>Pseudomonadota</taxon>
        <taxon>Gammaproteobacteria</taxon>
        <taxon>Oceanospirillales</taxon>
        <taxon>Saccharospirillaceae</taxon>
        <taxon>Saccharospirillum</taxon>
    </lineage>
</organism>
<dbReference type="InterPro" id="IPR002508">
    <property type="entry name" value="MurNAc-LAA_cat"/>
</dbReference>
<dbReference type="CDD" id="cd00118">
    <property type="entry name" value="LysM"/>
    <property type="match status" value="1"/>
</dbReference>
<dbReference type="SMART" id="SM00646">
    <property type="entry name" value="Ami_3"/>
    <property type="match status" value="1"/>
</dbReference>
<dbReference type="EMBL" id="JBHRYR010000004">
    <property type="protein sequence ID" value="MFC3853915.1"/>
    <property type="molecule type" value="Genomic_DNA"/>
</dbReference>
<proteinExistence type="predicted"/>
<accession>A0ABV8A0K6</accession>
<dbReference type="InterPro" id="IPR036779">
    <property type="entry name" value="LysM_dom_sf"/>
</dbReference>
<dbReference type="Gene3D" id="2.60.40.3500">
    <property type="match status" value="1"/>
</dbReference>
<dbReference type="Gene3D" id="3.40.630.40">
    <property type="entry name" value="Zn-dependent exopeptidases"/>
    <property type="match status" value="1"/>
</dbReference>
<dbReference type="RefSeq" id="WP_380697672.1">
    <property type="nucleotide sequence ID" value="NZ_JBHRYR010000004.1"/>
</dbReference>
<protein>
    <recommendedName>
        <fullName evidence="2">N-acetylmuramoyl-L-alanine amidase</fullName>
        <ecNumber evidence="2">3.5.1.28</ecNumber>
    </recommendedName>
</protein>
<evidence type="ECO:0000256" key="2">
    <source>
        <dbReference type="ARBA" id="ARBA00011901"/>
    </source>
</evidence>
<dbReference type="InterPro" id="IPR050695">
    <property type="entry name" value="N-acetylmuramoyl_amidase_3"/>
</dbReference>
<dbReference type="SUPFAM" id="SSF54106">
    <property type="entry name" value="LysM domain"/>
    <property type="match status" value="1"/>
</dbReference>
<dbReference type="PROSITE" id="PS51782">
    <property type="entry name" value="LYSM"/>
    <property type="match status" value="1"/>
</dbReference>
<keyword evidence="6" id="KW-1185">Reference proteome</keyword>
<dbReference type="GO" id="GO:0008745">
    <property type="term" value="F:N-acetylmuramoyl-L-alanine amidase activity"/>
    <property type="evidence" value="ECO:0007669"/>
    <property type="project" value="UniProtKB-EC"/>
</dbReference>
<reference evidence="6" key="1">
    <citation type="journal article" date="2019" name="Int. J. Syst. Evol. Microbiol.">
        <title>The Global Catalogue of Microorganisms (GCM) 10K type strain sequencing project: providing services to taxonomists for standard genome sequencing and annotation.</title>
        <authorList>
            <consortium name="The Broad Institute Genomics Platform"/>
            <consortium name="The Broad Institute Genome Sequencing Center for Infectious Disease"/>
            <person name="Wu L."/>
            <person name="Ma J."/>
        </authorList>
    </citation>
    <scope>NUCLEOTIDE SEQUENCE [LARGE SCALE GENOMIC DNA]</scope>
    <source>
        <strain evidence="6">IBRC 10765</strain>
    </source>
</reference>
<dbReference type="InterPro" id="IPR018392">
    <property type="entry name" value="LysM"/>
</dbReference>
<evidence type="ECO:0000256" key="1">
    <source>
        <dbReference type="ARBA" id="ARBA00001561"/>
    </source>
</evidence>
<evidence type="ECO:0000313" key="5">
    <source>
        <dbReference type="EMBL" id="MFC3853915.1"/>
    </source>
</evidence>
<dbReference type="Pfam" id="PF01520">
    <property type="entry name" value="Amidase_3"/>
    <property type="match status" value="1"/>
</dbReference>
<dbReference type="PANTHER" id="PTHR30404">
    <property type="entry name" value="N-ACETYLMURAMOYL-L-ALANINE AMIDASE"/>
    <property type="match status" value="1"/>
</dbReference>
<dbReference type="SMART" id="SM00257">
    <property type="entry name" value="LysM"/>
    <property type="match status" value="1"/>
</dbReference>
<dbReference type="SUPFAM" id="SSF53187">
    <property type="entry name" value="Zn-dependent exopeptidases"/>
    <property type="match status" value="1"/>
</dbReference>
<dbReference type="InterPro" id="IPR021731">
    <property type="entry name" value="AMIN_dom"/>
</dbReference>
<evidence type="ECO:0000259" key="4">
    <source>
        <dbReference type="PROSITE" id="PS51782"/>
    </source>
</evidence>
<keyword evidence="3 5" id="KW-0378">Hydrolase</keyword>
<comment type="caution">
    <text evidence="5">The sequence shown here is derived from an EMBL/GenBank/DDBJ whole genome shotgun (WGS) entry which is preliminary data.</text>
</comment>
<dbReference type="Pfam" id="PF11741">
    <property type="entry name" value="AMIN"/>
    <property type="match status" value="1"/>
</dbReference>
<dbReference type="Gene3D" id="3.10.350.10">
    <property type="entry name" value="LysM domain"/>
    <property type="match status" value="1"/>
</dbReference>